<evidence type="ECO:0000313" key="2">
    <source>
        <dbReference type="EMBL" id="KAG2246883.1"/>
    </source>
</evidence>
<comment type="caution">
    <text evidence="2">The sequence shown here is derived from an EMBL/GenBank/DDBJ whole genome shotgun (WGS) entry which is preliminary data.</text>
</comment>
<feature type="region of interest" description="Disordered" evidence="1">
    <location>
        <begin position="1"/>
        <end position="30"/>
    </location>
</feature>
<reference evidence="2 3" key="1">
    <citation type="submission" date="2020-02" db="EMBL/GenBank/DDBJ databases">
        <authorList>
            <person name="Ma Q."/>
            <person name="Huang Y."/>
            <person name="Song X."/>
            <person name="Pei D."/>
        </authorList>
    </citation>
    <scope>NUCLEOTIDE SEQUENCE [LARGE SCALE GENOMIC DNA]</scope>
    <source>
        <strain evidence="2">Sxm20200214</strain>
        <tissue evidence="2">Leaf</tissue>
    </source>
</reference>
<proteinExistence type="predicted"/>
<evidence type="ECO:0000256" key="1">
    <source>
        <dbReference type="SAM" id="MobiDB-lite"/>
    </source>
</evidence>
<feature type="compositionally biased region" description="Low complexity" evidence="1">
    <location>
        <begin position="1"/>
        <end position="22"/>
    </location>
</feature>
<dbReference type="EMBL" id="JAAMPC010000017">
    <property type="protein sequence ID" value="KAG2246883.1"/>
    <property type="molecule type" value="Genomic_DNA"/>
</dbReference>
<evidence type="ECO:0000313" key="3">
    <source>
        <dbReference type="Proteomes" id="UP000886595"/>
    </source>
</evidence>
<protein>
    <submittedName>
        <fullName evidence="2">Uncharacterized protein</fullName>
    </submittedName>
</protein>
<organism evidence="2 3">
    <name type="scientific">Brassica carinata</name>
    <name type="common">Ethiopian mustard</name>
    <name type="synonym">Abyssinian cabbage</name>
    <dbReference type="NCBI Taxonomy" id="52824"/>
    <lineage>
        <taxon>Eukaryota</taxon>
        <taxon>Viridiplantae</taxon>
        <taxon>Streptophyta</taxon>
        <taxon>Embryophyta</taxon>
        <taxon>Tracheophyta</taxon>
        <taxon>Spermatophyta</taxon>
        <taxon>Magnoliopsida</taxon>
        <taxon>eudicotyledons</taxon>
        <taxon>Gunneridae</taxon>
        <taxon>Pentapetalae</taxon>
        <taxon>rosids</taxon>
        <taxon>malvids</taxon>
        <taxon>Brassicales</taxon>
        <taxon>Brassicaceae</taxon>
        <taxon>Brassiceae</taxon>
        <taxon>Brassica</taxon>
    </lineage>
</organism>
<sequence length="122" mass="13962">MSSKKGSSKRNSSSHSSSGDSSANEVIAPKEEFEVEEEAKDAYYKALCSSPPPSQDIPIPKRPVRHGSALFFVRIDGESVEENYLHLFRREWNFTRGNTNNYVFRFDTLKTCVDDFFFIILQ</sequence>
<dbReference type="Proteomes" id="UP000886595">
    <property type="component" value="Unassembled WGS sequence"/>
</dbReference>
<gene>
    <name evidence="2" type="ORF">Bca52824_086511</name>
</gene>
<dbReference type="AlphaFoldDB" id="A0A8X7PA28"/>
<keyword evidence="3" id="KW-1185">Reference proteome</keyword>
<accession>A0A8X7PA28</accession>
<name>A0A8X7PA28_BRACI</name>